<accession>A0ABY9JQG5</accession>
<reference evidence="1 2" key="1">
    <citation type="submission" date="2023-03" db="EMBL/GenBank/DDBJ databases">
        <title>Isolation and description of six Streptomyces strains from soil environments, able to metabolize different microbial glucans.</title>
        <authorList>
            <person name="Widen T."/>
            <person name="Larsbrink J."/>
        </authorList>
    </citation>
    <scope>NUCLEOTIDE SEQUENCE [LARGE SCALE GENOMIC DNA]</scope>
    <source>
        <strain evidence="1 2">Alt3</strain>
        <plasmid evidence="1 2">unnamed1</plasmid>
    </source>
</reference>
<keyword evidence="1" id="KW-0614">Plasmid</keyword>
<gene>
    <name evidence="1" type="ORF">P8A20_38145</name>
</gene>
<geneLocation type="plasmid" evidence="1 2">
    <name>unnamed1</name>
</geneLocation>
<protein>
    <submittedName>
        <fullName evidence="1">Uncharacterized protein</fullName>
    </submittedName>
</protein>
<dbReference type="RefSeq" id="WP_258395913.1">
    <property type="nucleotide sequence ID" value="NZ_CP120984.1"/>
</dbReference>
<evidence type="ECO:0000313" key="2">
    <source>
        <dbReference type="Proteomes" id="UP001224433"/>
    </source>
</evidence>
<organism evidence="1 2">
    <name type="scientific">Streptomyces glycanivorans</name>
    <dbReference type="NCBI Taxonomy" id="3033808"/>
    <lineage>
        <taxon>Bacteria</taxon>
        <taxon>Bacillati</taxon>
        <taxon>Actinomycetota</taxon>
        <taxon>Actinomycetes</taxon>
        <taxon>Kitasatosporales</taxon>
        <taxon>Streptomycetaceae</taxon>
        <taxon>Streptomyces</taxon>
    </lineage>
</organism>
<sequence>MAAAVSTYWLDISEPKTARGREPGYRLYTARLNLPGPGPVRRQ</sequence>
<name>A0ABY9JQG5_9ACTN</name>
<keyword evidence="2" id="KW-1185">Reference proteome</keyword>
<dbReference type="EMBL" id="CP120984">
    <property type="protein sequence ID" value="WLQ69340.1"/>
    <property type="molecule type" value="Genomic_DNA"/>
</dbReference>
<evidence type="ECO:0000313" key="1">
    <source>
        <dbReference type="EMBL" id="WLQ69340.1"/>
    </source>
</evidence>
<proteinExistence type="predicted"/>
<dbReference type="Proteomes" id="UP001224433">
    <property type="component" value="Plasmid unnamed1"/>
</dbReference>